<accession>A0A8D8GNT5</accession>
<proteinExistence type="predicted"/>
<organism evidence="1">
    <name type="scientific">Culex pipiens</name>
    <name type="common">House mosquito</name>
    <dbReference type="NCBI Taxonomy" id="7175"/>
    <lineage>
        <taxon>Eukaryota</taxon>
        <taxon>Metazoa</taxon>
        <taxon>Ecdysozoa</taxon>
        <taxon>Arthropoda</taxon>
        <taxon>Hexapoda</taxon>
        <taxon>Insecta</taxon>
        <taxon>Pterygota</taxon>
        <taxon>Neoptera</taxon>
        <taxon>Endopterygota</taxon>
        <taxon>Diptera</taxon>
        <taxon>Nematocera</taxon>
        <taxon>Culicoidea</taxon>
        <taxon>Culicidae</taxon>
        <taxon>Culicinae</taxon>
        <taxon>Culicini</taxon>
        <taxon>Culex</taxon>
        <taxon>Culex</taxon>
    </lineage>
</organism>
<name>A0A8D8GNT5_CULPI</name>
<dbReference type="EMBL" id="HBUE01054103">
    <property type="protein sequence ID" value="CAG6465706.1"/>
    <property type="molecule type" value="Transcribed_RNA"/>
</dbReference>
<dbReference type="AlphaFoldDB" id="A0A8D8GNT5"/>
<dbReference type="EMBL" id="HBUE01274948">
    <property type="protein sequence ID" value="CAG6565748.1"/>
    <property type="molecule type" value="Transcribed_RNA"/>
</dbReference>
<sequence>MTFVCCLCNETLLCSRVCFFLNQTNYREKCCQSSTRWRQRMQIKQLLHQKHCIVVSSFVRRSAADSTPRSGTDMNHHLYRVTKAGQKALAKVNKEELGKKTFVFILNGVAKLTRISIGIFCFRS</sequence>
<evidence type="ECO:0000313" key="1">
    <source>
        <dbReference type="EMBL" id="CAG6514260.1"/>
    </source>
</evidence>
<reference evidence="1" key="1">
    <citation type="submission" date="2021-05" db="EMBL/GenBank/DDBJ databases">
        <authorList>
            <person name="Alioto T."/>
            <person name="Alioto T."/>
            <person name="Gomez Garrido J."/>
        </authorList>
    </citation>
    <scope>NUCLEOTIDE SEQUENCE</scope>
</reference>
<dbReference type="EMBL" id="HBUE01169565">
    <property type="protein sequence ID" value="CAG6514260.1"/>
    <property type="molecule type" value="Transcribed_RNA"/>
</dbReference>
<protein>
    <submittedName>
        <fullName evidence="1">(northern house mosquito) hypothetical protein</fullName>
    </submittedName>
</protein>